<dbReference type="NCBIfam" id="NF004790">
    <property type="entry name" value="PRK06136.1"/>
    <property type="match status" value="1"/>
</dbReference>
<dbReference type="InterPro" id="IPR003043">
    <property type="entry name" value="Uropor_MeTrfase_CS"/>
</dbReference>
<dbReference type="NCBIfam" id="TIGR01469">
    <property type="entry name" value="cobA_cysG_Cterm"/>
    <property type="match status" value="1"/>
</dbReference>
<dbReference type="PROSITE" id="PS00840">
    <property type="entry name" value="SUMT_2"/>
    <property type="match status" value="1"/>
</dbReference>
<gene>
    <name evidence="10" type="ORF">FJSC11DRAFT_1416</name>
</gene>
<dbReference type="Pfam" id="PF00590">
    <property type="entry name" value="TP_methylase"/>
    <property type="match status" value="1"/>
</dbReference>
<keyword evidence="3 8" id="KW-0808">Transferase</keyword>
<evidence type="ECO:0000256" key="7">
    <source>
        <dbReference type="ARBA" id="ARBA00054030"/>
    </source>
</evidence>
<comment type="pathway">
    <text evidence="6">Porphyrin-containing compound metabolism.</text>
</comment>
<evidence type="ECO:0000256" key="6">
    <source>
        <dbReference type="ARBA" id="ARBA00023444"/>
    </source>
</evidence>
<dbReference type="Gene3D" id="3.40.1010.10">
    <property type="entry name" value="Cobalt-precorrin-4 Transmethylase, Domain 1"/>
    <property type="match status" value="1"/>
</dbReference>
<evidence type="ECO:0000256" key="1">
    <source>
        <dbReference type="ARBA" id="ARBA00012162"/>
    </source>
</evidence>
<comment type="function">
    <text evidence="7">Catalyzes the two successive C-2 and C-7 methylation reactions involved in the conversion of uroporphyrinogen III to precorrin-2 via the intermediate formation of precorrin-1. It is a step in the biosynthesis of both cobalamin (vitamin B12) and siroheme.</text>
</comment>
<accession>G6FRB9</accession>
<dbReference type="InterPro" id="IPR050161">
    <property type="entry name" value="Siro_Cobalamin_biosynth"/>
</dbReference>
<dbReference type="InterPro" id="IPR014777">
    <property type="entry name" value="4pyrrole_Mease_sub1"/>
</dbReference>
<dbReference type="GO" id="GO:0032259">
    <property type="term" value="P:methylation"/>
    <property type="evidence" value="ECO:0007669"/>
    <property type="project" value="UniProtKB-KW"/>
</dbReference>
<dbReference type="InterPro" id="IPR006366">
    <property type="entry name" value="CobA/CysG_C"/>
</dbReference>
<evidence type="ECO:0000313" key="10">
    <source>
        <dbReference type="EMBL" id="EHC15993.1"/>
    </source>
</evidence>
<organism evidence="10 11">
    <name type="scientific">Fischerella thermalis JSC-11</name>
    <dbReference type="NCBI Taxonomy" id="741277"/>
    <lineage>
        <taxon>Bacteria</taxon>
        <taxon>Bacillati</taxon>
        <taxon>Cyanobacteriota</taxon>
        <taxon>Cyanophyceae</taxon>
        <taxon>Nostocales</taxon>
        <taxon>Hapalosiphonaceae</taxon>
        <taxon>Fischerella</taxon>
    </lineage>
</organism>
<evidence type="ECO:0000256" key="4">
    <source>
        <dbReference type="ARBA" id="ARBA00022691"/>
    </source>
</evidence>
<evidence type="ECO:0000313" key="11">
    <source>
        <dbReference type="Proteomes" id="UP000004344"/>
    </source>
</evidence>
<dbReference type="PANTHER" id="PTHR45790">
    <property type="entry name" value="SIROHEME SYNTHASE-RELATED"/>
    <property type="match status" value="1"/>
</dbReference>
<dbReference type="AlphaFoldDB" id="G6FRB9"/>
<comment type="similarity">
    <text evidence="8">Belongs to the precorrin methyltransferase family.</text>
</comment>
<keyword evidence="4" id="KW-0949">S-adenosyl-L-methionine</keyword>
<sequence>MTNQKGKVYLVGAGLGNVAYLTLKAYNLLAIAQVLIYDALVDGELLQLVPADCLKLDVGKRGGQPSTPQAEINHLLVKYCQQGKQVVRLKSGDPFIFGRCNSEMAALTANGCEFEVVPGISSALAAPLLAGIPLTDPLLSRCFAVFTAHDPDALDWEALSRLETLVILMGGQNLGEVIKRLQQQGRSPSTPIAIILWAGTQEQQIWTGTLETIVEQTSGVLLSPVVIVIGEVVGLRRN</sequence>
<dbReference type="FunFam" id="3.40.1010.10:FF:000001">
    <property type="entry name" value="Siroheme synthase"/>
    <property type="match status" value="1"/>
</dbReference>
<name>G6FRB9_9CYAN</name>
<dbReference type="Proteomes" id="UP000004344">
    <property type="component" value="Unassembled WGS sequence"/>
</dbReference>
<dbReference type="EMBL" id="AGIZ01000004">
    <property type="protein sequence ID" value="EHC15993.1"/>
    <property type="molecule type" value="Genomic_DNA"/>
</dbReference>
<evidence type="ECO:0000256" key="3">
    <source>
        <dbReference type="ARBA" id="ARBA00022679"/>
    </source>
</evidence>
<dbReference type="SUPFAM" id="SSF53790">
    <property type="entry name" value="Tetrapyrrole methylase"/>
    <property type="match status" value="1"/>
</dbReference>
<evidence type="ECO:0000256" key="8">
    <source>
        <dbReference type="RuleBase" id="RU003960"/>
    </source>
</evidence>
<dbReference type="GO" id="GO:0004851">
    <property type="term" value="F:uroporphyrin-III C-methyltransferase activity"/>
    <property type="evidence" value="ECO:0007669"/>
    <property type="project" value="UniProtKB-EC"/>
</dbReference>
<dbReference type="InterPro" id="IPR014776">
    <property type="entry name" value="4pyrrole_Mease_sub2"/>
</dbReference>
<dbReference type="EC" id="2.1.1.107" evidence="1"/>
<dbReference type="GO" id="GO:0019354">
    <property type="term" value="P:siroheme biosynthetic process"/>
    <property type="evidence" value="ECO:0007669"/>
    <property type="project" value="InterPro"/>
</dbReference>
<reference evidence="10 11" key="1">
    <citation type="submission" date="2011-09" db="EMBL/GenBank/DDBJ databases">
        <title>The draft genome of Fischerella sp. JSC-11.</title>
        <authorList>
            <consortium name="US DOE Joint Genome Institute (JGI-PGF)"/>
            <person name="Lucas S."/>
            <person name="Han J."/>
            <person name="Lapidus A."/>
            <person name="Cheng J.-F."/>
            <person name="Goodwin L."/>
            <person name="Pitluck S."/>
            <person name="Peters L."/>
            <person name="Land M.L."/>
            <person name="Hauser L."/>
            <person name="Sarkisova S."/>
            <person name="Bryant D.A."/>
            <person name="Brown I."/>
            <person name="Woyke T.J."/>
        </authorList>
    </citation>
    <scope>NUCLEOTIDE SEQUENCE [LARGE SCALE GENOMIC DNA]</scope>
    <source>
        <strain evidence="10 11">JSC-11</strain>
    </source>
</reference>
<protein>
    <recommendedName>
        <fullName evidence="1">uroporphyrinogen-III C-methyltransferase</fullName>
        <ecNumber evidence="1">2.1.1.107</ecNumber>
    </recommendedName>
</protein>
<comment type="caution">
    <text evidence="10">The sequence shown here is derived from an EMBL/GenBank/DDBJ whole genome shotgun (WGS) entry which is preliminary data.</text>
</comment>
<dbReference type="CDD" id="cd11642">
    <property type="entry name" value="SUMT"/>
    <property type="match status" value="1"/>
</dbReference>
<keyword evidence="11" id="KW-1185">Reference proteome</keyword>
<feature type="domain" description="Tetrapyrrole methylase" evidence="9">
    <location>
        <begin position="7"/>
        <end position="213"/>
    </location>
</feature>
<keyword evidence="2 8" id="KW-0489">Methyltransferase</keyword>
<evidence type="ECO:0000259" key="9">
    <source>
        <dbReference type="Pfam" id="PF00590"/>
    </source>
</evidence>
<dbReference type="InterPro" id="IPR035996">
    <property type="entry name" value="4pyrrol_Methylase_sf"/>
</dbReference>
<dbReference type="Gene3D" id="3.30.950.10">
    <property type="entry name" value="Methyltransferase, Cobalt-precorrin-4 Transmethylase, Domain 2"/>
    <property type="match status" value="1"/>
</dbReference>
<keyword evidence="5" id="KW-0627">Porphyrin biosynthesis</keyword>
<dbReference type="InterPro" id="IPR000878">
    <property type="entry name" value="4pyrrol_Mease"/>
</dbReference>
<evidence type="ECO:0000256" key="5">
    <source>
        <dbReference type="ARBA" id="ARBA00023244"/>
    </source>
</evidence>
<proteinExistence type="inferred from homology"/>
<dbReference type="PANTHER" id="PTHR45790:SF3">
    <property type="entry name" value="S-ADENOSYL-L-METHIONINE-DEPENDENT UROPORPHYRINOGEN III METHYLTRANSFERASE, CHLOROPLASTIC"/>
    <property type="match status" value="1"/>
</dbReference>
<evidence type="ECO:0000256" key="2">
    <source>
        <dbReference type="ARBA" id="ARBA00022603"/>
    </source>
</evidence>